<dbReference type="Pfam" id="PF06472">
    <property type="entry name" value="ABC_membrane_2"/>
    <property type="match status" value="1"/>
</dbReference>
<evidence type="ECO:0000256" key="10">
    <source>
        <dbReference type="SAM" id="Phobius"/>
    </source>
</evidence>
<dbReference type="InterPro" id="IPR027417">
    <property type="entry name" value="P-loop_NTPase"/>
</dbReference>
<feature type="domain" description="ABC transmembrane type-1" evidence="12">
    <location>
        <begin position="64"/>
        <end position="360"/>
    </location>
</feature>
<dbReference type="InterPro" id="IPR003593">
    <property type="entry name" value="AAA+_ATPase"/>
</dbReference>
<organism evidence="13 14">
    <name type="scientific">Anaeramoeba flamelloides</name>
    <dbReference type="NCBI Taxonomy" id="1746091"/>
    <lineage>
        <taxon>Eukaryota</taxon>
        <taxon>Metamonada</taxon>
        <taxon>Anaeramoebidae</taxon>
        <taxon>Anaeramoeba</taxon>
    </lineage>
</organism>
<dbReference type="GO" id="GO:0007031">
    <property type="term" value="P:peroxisome organization"/>
    <property type="evidence" value="ECO:0007669"/>
    <property type="project" value="TreeGrafter"/>
</dbReference>
<dbReference type="Gene3D" id="3.40.50.300">
    <property type="entry name" value="P-loop containing nucleotide triphosphate hydrolases"/>
    <property type="match status" value="1"/>
</dbReference>
<dbReference type="InterPro" id="IPR036640">
    <property type="entry name" value="ABC1_TM_sf"/>
</dbReference>
<dbReference type="GO" id="GO:0016887">
    <property type="term" value="F:ATP hydrolysis activity"/>
    <property type="evidence" value="ECO:0007669"/>
    <property type="project" value="InterPro"/>
</dbReference>
<evidence type="ECO:0000256" key="9">
    <source>
        <dbReference type="SAM" id="MobiDB-lite"/>
    </source>
</evidence>
<dbReference type="PROSITE" id="PS50893">
    <property type="entry name" value="ABC_TRANSPORTER_2"/>
    <property type="match status" value="1"/>
</dbReference>
<keyword evidence="2" id="KW-0813">Transport</keyword>
<evidence type="ECO:0000256" key="5">
    <source>
        <dbReference type="ARBA" id="ARBA00022840"/>
    </source>
</evidence>
<feature type="transmembrane region" description="Helical" evidence="10">
    <location>
        <begin position="186"/>
        <end position="205"/>
    </location>
</feature>
<keyword evidence="4" id="KW-0547">Nucleotide-binding</keyword>
<evidence type="ECO:0000313" key="13">
    <source>
        <dbReference type="EMBL" id="KAJ3439704.1"/>
    </source>
</evidence>
<dbReference type="GO" id="GO:0042760">
    <property type="term" value="P:very long-chain fatty acid catabolic process"/>
    <property type="evidence" value="ECO:0007669"/>
    <property type="project" value="TreeGrafter"/>
</dbReference>
<feature type="transmembrane region" description="Helical" evidence="10">
    <location>
        <begin position="104"/>
        <end position="126"/>
    </location>
</feature>
<feature type="transmembrane region" description="Helical" evidence="10">
    <location>
        <begin position="211"/>
        <end position="228"/>
    </location>
</feature>
<evidence type="ECO:0000256" key="7">
    <source>
        <dbReference type="ARBA" id="ARBA00023136"/>
    </source>
</evidence>
<accession>A0AAV7ZIR2</accession>
<dbReference type="PANTHER" id="PTHR11384">
    <property type="entry name" value="ATP-BINDING CASSETTE, SUB-FAMILY D MEMBER"/>
    <property type="match status" value="1"/>
</dbReference>
<dbReference type="GO" id="GO:0005524">
    <property type="term" value="F:ATP binding"/>
    <property type="evidence" value="ECO:0007669"/>
    <property type="project" value="UniProtKB-KW"/>
</dbReference>
<gene>
    <name evidence="13" type="ORF">M0812_15743</name>
</gene>
<dbReference type="GO" id="GO:0015910">
    <property type="term" value="P:long-chain fatty acid import into peroxisome"/>
    <property type="evidence" value="ECO:0007669"/>
    <property type="project" value="TreeGrafter"/>
</dbReference>
<feature type="transmembrane region" description="Helical" evidence="10">
    <location>
        <begin position="63"/>
        <end position="84"/>
    </location>
</feature>
<evidence type="ECO:0000313" key="14">
    <source>
        <dbReference type="Proteomes" id="UP001146793"/>
    </source>
</evidence>
<evidence type="ECO:0000259" key="12">
    <source>
        <dbReference type="PROSITE" id="PS50929"/>
    </source>
</evidence>
<evidence type="ECO:0000256" key="1">
    <source>
        <dbReference type="ARBA" id="ARBA00008575"/>
    </source>
</evidence>
<evidence type="ECO:0000256" key="8">
    <source>
        <dbReference type="SAM" id="Coils"/>
    </source>
</evidence>
<dbReference type="Gene3D" id="1.20.1560.10">
    <property type="entry name" value="ABC transporter type 1, transmembrane domain"/>
    <property type="match status" value="1"/>
</dbReference>
<keyword evidence="5 13" id="KW-0067">ATP-binding</keyword>
<evidence type="ECO:0000256" key="3">
    <source>
        <dbReference type="ARBA" id="ARBA00022692"/>
    </source>
</evidence>
<dbReference type="SUPFAM" id="SSF90123">
    <property type="entry name" value="ABC transporter transmembrane region"/>
    <property type="match status" value="1"/>
</dbReference>
<feature type="coiled-coil region" evidence="8">
    <location>
        <begin position="361"/>
        <end position="388"/>
    </location>
</feature>
<dbReference type="InterPro" id="IPR011527">
    <property type="entry name" value="ABC1_TM_dom"/>
</dbReference>
<feature type="compositionally biased region" description="Polar residues" evidence="9">
    <location>
        <begin position="1"/>
        <end position="13"/>
    </location>
</feature>
<dbReference type="InterPro" id="IPR003439">
    <property type="entry name" value="ABC_transporter-like_ATP-bd"/>
</dbReference>
<dbReference type="GO" id="GO:0005778">
    <property type="term" value="C:peroxisomal membrane"/>
    <property type="evidence" value="ECO:0007669"/>
    <property type="project" value="TreeGrafter"/>
</dbReference>
<dbReference type="PANTHER" id="PTHR11384:SF59">
    <property type="entry name" value="LYSOSOMAL COBALAMIN TRANSPORTER ABCD4"/>
    <property type="match status" value="1"/>
</dbReference>
<keyword evidence="8" id="KW-0175">Coiled coil</keyword>
<dbReference type="AlphaFoldDB" id="A0AAV7ZIR2"/>
<feature type="region of interest" description="Disordered" evidence="9">
    <location>
        <begin position="398"/>
        <end position="417"/>
    </location>
</feature>
<sequence>MNNNQISNEQTQLIPPKPSKQSEQEKDFYKPKKFGFNLKVIKQTYGLYKIIFNDTKLKLKINCFLLISLLAISLLDQYVGYYIGKIPSKFYLYLLSKNKGEFENLVIQAFLLFVSITFIKTIELFIEDCIGFYWRLILTQYFHKKLFKNKIYYQLIYFDKRIDNPDQRIGQDIPEWVTLTSQIFKTVLAIPAIIIFYSILAYLQLGWSGLSAFYVLFIISFIFTKYLMSPIVNLTFQLQILEGDFRYFHVLVRKNIEQINFFRGIKSEKVTVNKMIKNITQKKKIITYRHIPLNFNSNLFSYLSTIVSYIVIGILVFNNKMKDQDDLAELGSHISLCSFYFIELAFGFTQFFTLSASFAEMFSHTARLAQMKDVIEELNEKNKLSKKLIVSQTKISNIGSDGDGDGDGNDGEDEIQVTSSTEDDVQLIIPLSDSFSNNDLIFEKKKVEPSYNQYNLNNKNSENNLENETIPNKFTKIKIVNNTIKFINVDCYTPDNHLLVRNLSFSVSKPSESLLITGSSGTGKTSVIRILGGLWKGRSGIIKRPKISTKTIMILCQQPYIPIATLRGQITYPEIAAKEIKATELMTEQEDKGDQKIEKILRFVGLGHLIDQKINSGKCDTVNEVLSSYGNFNSSLSPGEKQRISFGRIIYHKPRFAILDESTSALETDVEKKIYLMLRELGIILISIGHRDSLDEFHEQKIILSRGGGWELEQKY</sequence>
<dbReference type="Pfam" id="PF00005">
    <property type="entry name" value="ABC_tran"/>
    <property type="match status" value="1"/>
</dbReference>
<dbReference type="SMART" id="SM00382">
    <property type="entry name" value="AAA"/>
    <property type="match status" value="1"/>
</dbReference>
<dbReference type="CDD" id="cd03223">
    <property type="entry name" value="ABCD_peroxisomal_ALDP"/>
    <property type="match status" value="1"/>
</dbReference>
<feature type="domain" description="ABC transporter" evidence="11">
    <location>
        <begin position="484"/>
        <end position="715"/>
    </location>
</feature>
<proteinExistence type="inferred from homology"/>
<dbReference type="GO" id="GO:0005324">
    <property type="term" value="F:long-chain fatty acid transmembrane transporter activity"/>
    <property type="evidence" value="ECO:0007669"/>
    <property type="project" value="TreeGrafter"/>
</dbReference>
<dbReference type="EMBL" id="JANTQA010000032">
    <property type="protein sequence ID" value="KAJ3439704.1"/>
    <property type="molecule type" value="Genomic_DNA"/>
</dbReference>
<dbReference type="InterPro" id="IPR017871">
    <property type="entry name" value="ABC_transporter-like_CS"/>
</dbReference>
<dbReference type="Proteomes" id="UP001146793">
    <property type="component" value="Unassembled WGS sequence"/>
</dbReference>
<feature type="region of interest" description="Disordered" evidence="9">
    <location>
        <begin position="1"/>
        <end position="24"/>
    </location>
</feature>
<evidence type="ECO:0000256" key="2">
    <source>
        <dbReference type="ARBA" id="ARBA00022448"/>
    </source>
</evidence>
<feature type="transmembrane region" description="Helical" evidence="10">
    <location>
        <begin position="299"/>
        <end position="318"/>
    </location>
</feature>
<keyword evidence="3 10" id="KW-0812">Transmembrane</keyword>
<dbReference type="InterPro" id="IPR050835">
    <property type="entry name" value="ABC_transporter_sub-D"/>
</dbReference>
<keyword evidence="6 10" id="KW-1133">Transmembrane helix</keyword>
<dbReference type="GO" id="GO:0006635">
    <property type="term" value="P:fatty acid beta-oxidation"/>
    <property type="evidence" value="ECO:0007669"/>
    <property type="project" value="TreeGrafter"/>
</dbReference>
<dbReference type="SUPFAM" id="SSF52540">
    <property type="entry name" value="P-loop containing nucleoside triphosphate hydrolases"/>
    <property type="match status" value="1"/>
</dbReference>
<name>A0AAV7ZIR2_9EUKA</name>
<evidence type="ECO:0000256" key="4">
    <source>
        <dbReference type="ARBA" id="ARBA00022741"/>
    </source>
</evidence>
<reference evidence="13" key="1">
    <citation type="submission" date="2022-08" db="EMBL/GenBank/DDBJ databases">
        <title>Novel sulphate-reducing endosymbionts in the free-living metamonad Anaeramoeba.</title>
        <authorList>
            <person name="Jerlstrom-Hultqvist J."/>
            <person name="Cepicka I."/>
            <person name="Gallot-Lavallee L."/>
            <person name="Salas-Leiva D."/>
            <person name="Curtis B.A."/>
            <person name="Zahonova K."/>
            <person name="Pipaliya S."/>
            <person name="Dacks J."/>
            <person name="Roger A.J."/>
        </authorList>
    </citation>
    <scope>NUCLEOTIDE SEQUENCE</scope>
    <source>
        <strain evidence="13">Busselton2</strain>
    </source>
</reference>
<dbReference type="PROSITE" id="PS50929">
    <property type="entry name" value="ABC_TM1F"/>
    <property type="match status" value="1"/>
</dbReference>
<dbReference type="GO" id="GO:0140359">
    <property type="term" value="F:ABC-type transporter activity"/>
    <property type="evidence" value="ECO:0007669"/>
    <property type="project" value="InterPro"/>
</dbReference>
<evidence type="ECO:0000259" key="11">
    <source>
        <dbReference type="PROSITE" id="PS50893"/>
    </source>
</evidence>
<feature type="compositionally biased region" description="Acidic residues" evidence="9">
    <location>
        <begin position="402"/>
        <end position="417"/>
    </location>
</feature>
<keyword evidence="7 10" id="KW-0472">Membrane</keyword>
<comment type="similarity">
    <text evidence="1">Belongs to the ABC transporter superfamily. ABCD family. Peroxisomal fatty acyl CoA transporter (TC 3.A.1.203) subfamily.</text>
</comment>
<protein>
    <submittedName>
        <fullName evidence="13">Atp-binding cassette sub-family d member</fullName>
    </submittedName>
</protein>
<dbReference type="PROSITE" id="PS00211">
    <property type="entry name" value="ABC_TRANSPORTER_1"/>
    <property type="match status" value="1"/>
</dbReference>
<comment type="caution">
    <text evidence="13">The sequence shown here is derived from an EMBL/GenBank/DDBJ whole genome shotgun (WGS) entry which is preliminary data.</text>
</comment>
<evidence type="ECO:0000256" key="6">
    <source>
        <dbReference type="ARBA" id="ARBA00022989"/>
    </source>
</evidence>